<accession>A0A5B7KIW3</accession>
<dbReference type="AlphaFoldDB" id="A0A5B7KIW3"/>
<dbReference type="Proteomes" id="UP000324222">
    <property type="component" value="Unassembled WGS sequence"/>
</dbReference>
<reference evidence="2 3" key="1">
    <citation type="submission" date="2019-05" db="EMBL/GenBank/DDBJ databases">
        <title>Another draft genome of Portunus trituberculatus and its Hox gene families provides insights of decapod evolution.</title>
        <authorList>
            <person name="Jeong J.-H."/>
            <person name="Song I."/>
            <person name="Kim S."/>
            <person name="Choi T."/>
            <person name="Kim D."/>
            <person name="Ryu S."/>
            <person name="Kim W."/>
        </authorList>
    </citation>
    <scope>NUCLEOTIDE SEQUENCE [LARGE SCALE GENOMIC DNA]</scope>
    <source>
        <tissue evidence="2">Muscle</tissue>
    </source>
</reference>
<protein>
    <submittedName>
        <fullName evidence="2">Uncharacterized protein</fullName>
    </submittedName>
</protein>
<sequence length="198" mass="22486">MAEAGDRAAERVILDRRGEKGDIMQTFERLAEEGKEAKSISFDLEEVSGIEDSQDVMNMDETTLRSVCVKLIDNSRRNKGLIRSLMGDVVGLKRKVKQFETEAENMRSQFEELKNELSKQDEVLNALLNNVEENNKAVEASVKKSEECVGKMEQNKREIETSVKKSKELMERKYNEVVKLSRDLNEDKSELHGGRSGG</sequence>
<proteinExistence type="predicted"/>
<gene>
    <name evidence="2" type="ORF">E2C01_102665</name>
</gene>
<organism evidence="2 3">
    <name type="scientific">Portunus trituberculatus</name>
    <name type="common">Swimming crab</name>
    <name type="synonym">Neptunus trituberculatus</name>
    <dbReference type="NCBI Taxonomy" id="210409"/>
    <lineage>
        <taxon>Eukaryota</taxon>
        <taxon>Metazoa</taxon>
        <taxon>Ecdysozoa</taxon>
        <taxon>Arthropoda</taxon>
        <taxon>Crustacea</taxon>
        <taxon>Multicrustacea</taxon>
        <taxon>Malacostraca</taxon>
        <taxon>Eumalacostraca</taxon>
        <taxon>Eucarida</taxon>
        <taxon>Decapoda</taxon>
        <taxon>Pleocyemata</taxon>
        <taxon>Brachyura</taxon>
        <taxon>Eubrachyura</taxon>
        <taxon>Portunoidea</taxon>
        <taxon>Portunidae</taxon>
        <taxon>Portuninae</taxon>
        <taxon>Portunus</taxon>
    </lineage>
</organism>
<comment type="caution">
    <text evidence="2">The sequence shown here is derived from an EMBL/GenBank/DDBJ whole genome shotgun (WGS) entry which is preliminary data.</text>
</comment>
<feature type="coiled-coil region" evidence="1">
    <location>
        <begin position="89"/>
        <end position="172"/>
    </location>
</feature>
<name>A0A5B7KIW3_PORTR</name>
<keyword evidence="1" id="KW-0175">Coiled coil</keyword>
<dbReference type="EMBL" id="VSRR010153233">
    <property type="protein sequence ID" value="MPD06834.1"/>
    <property type="molecule type" value="Genomic_DNA"/>
</dbReference>
<evidence type="ECO:0000313" key="3">
    <source>
        <dbReference type="Proteomes" id="UP000324222"/>
    </source>
</evidence>
<evidence type="ECO:0000256" key="1">
    <source>
        <dbReference type="SAM" id="Coils"/>
    </source>
</evidence>
<evidence type="ECO:0000313" key="2">
    <source>
        <dbReference type="EMBL" id="MPD06834.1"/>
    </source>
</evidence>
<keyword evidence="3" id="KW-1185">Reference proteome</keyword>